<sequence length="230" mass="24097">MAYLRPPPTTTKLAACCFGLGAFPFDRPVRSPIGTNRVGNSRPAANCEMWLPLTGPLRWTTLVIRAPGLASGARCKTGRRQRDHHAGGPNAHGSPLTLPSSCRLHAAPAKVAGQQTQNLAAGAFQGLDSGRVGIADMPSPESTTSGHTADGDVAAATALIDAALRKGLDDMSTSCCGRPVARSPAVDTDCCARYWQCAARRPLATLGPQWTDDARRQPHVIPYASAVAHA</sequence>
<dbReference type="Proteomes" id="UP000799755">
    <property type="component" value="Unassembled WGS sequence"/>
</dbReference>
<proteinExistence type="predicted"/>
<name>A0ACB6R1D4_9PLEO</name>
<comment type="caution">
    <text evidence="1">The sequence shown here is derived from an EMBL/GenBank/DDBJ whole genome shotgun (WGS) entry which is preliminary data.</text>
</comment>
<gene>
    <name evidence="1" type="ORF">BDR25DRAFT_366914</name>
</gene>
<reference evidence="1" key="1">
    <citation type="journal article" date="2020" name="Stud. Mycol.">
        <title>101 Dothideomycetes genomes: a test case for predicting lifestyles and emergence of pathogens.</title>
        <authorList>
            <person name="Haridas S."/>
            <person name="Albert R."/>
            <person name="Binder M."/>
            <person name="Bloem J."/>
            <person name="Labutti K."/>
            <person name="Salamov A."/>
            <person name="Andreopoulos B."/>
            <person name="Baker S."/>
            <person name="Barry K."/>
            <person name="Bills G."/>
            <person name="Bluhm B."/>
            <person name="Cannon C."/>
            <person name="Castanera R."/>
            <person name="Culley D."/>
            <person name="Daum C."/>
            <person name="Ezra D."/>
            <person name="Gonzalez J."/>
            <person name="Henrissat B."/>
            <person name="Kuo A."/>
            <person name="Liang C."/>
            <person name="Lipzen A."/>
            <person name="Lutzoni F."/>
            <person name="Magnuson J."/>
            <person name="Mondo S."/>
            <person name="Nolan M."/>
            <person name="Ohm R."/>
            <person name="Pangilinan J."/>
            <person name="Park H.-J."/>
            <person name="Ramirez L."/>
            <person name="Alfaro M."/>
            <person name="Sun H."/>
            <person name="Tritt A."/>
            <person name="Yoshinaga Y."/>
            <person name="Zwiers L.-H."/>
            <person name="Turgeon B."/>
            <person name="Goodwin S."/>
            <person name="Spatafora J."/>
            <person name="Crous P."/>
            <person name="Grigoriev I."/>
        </authorList>
    </citation>
    <scope>NUCLEOTIDE SEQUENCE</scope>
    <source>
        <strain evidence="1">ATCC 200398</strain>
    </source>
</reference>
<keyword evidence="2" id="KW-1185">Reference proteome</keyword>
<protein>
    <submittedName>
        <fullName evidence="1">Uncharacterized protein</fullName>
    </submittedName>
</protein>
<accession>A0ACB6R1D4</accession>
<organism evidence="1 2">
    <name type="scientific">Lindgomyces ingoldianus</name>
    <dbReference type="NCBI Taxonomy" id="673940"/>
    <lineage>
        <taxon>Eukaryota</taxon>
        <taxon>Fungi</taxon>
        <taxon>Dikarya</taxon>
        <taxon>Ascomycota</taxon>
        <taxon>Pezizomycotina</taxon>
        <taxon>Dothideomycetes</taxon>
        <taxon>Pleosporomycetidae</taxon>
        <taxon>Pleosporales</taxon>
        <taxon>Lindgomycetaceae</taxon>
        <taxon>Lindgomyces</taxon>
    </lineage>
</organism>
<dbReference type="EMBL" id="MU003503">
    <property type="protein sequence ID" value="KAF2472145.1"/>
    <property type="molecule type" value="Genomic_DNA"/>
</dbReference>
<evidence type="ECO:0000313" key="2">
    <source>
        <dbReference type="Proteomes" id="UP000799755"/>
    </source>
</evidence>
<evidence type="ECO:0000313" key="1">
    <source>
        <dbReference type="EMBL" id="KAF2472145.1"/>
    </source>
</evidence>